<evidence type="ECO:0000256" key="4">
    <source>
        <dbReference type="ARBA" id="ARBA00022605"/>
    </source>
</evidence>
<protein>
    <recommendedName>
        <fullName evidence="3 8">Histidinol-phosphatase</fullName>
        <shortName evidence="8">HolPase</shortName>
        <ecNumber evidence="3 8">3.1.3.15</ecNumber>
    </recommendedName>
</protein>
<keyword evidence="4 8" id="KW-0028">Amino-acid biosynthesis</keyword>
<dbReference type="InterPro" id="IPR004013">
    <property type="entry name" value="PHP_dom"/>
</dbReference>
<dbReference type="InterPro" id="IPR016195">
    <property type="entry name" value="Pol/histidinol_Pase-like"/>
</dbReference>
<dbReference type="NCBIfam" id="TIGR01856">
    <property type="entry name" value="hisJ_fam"/>
    <property type="match status" value="1"/>
</dbReference>
<dbReference type="Pfam" id="PF02811">
    <property type="entry name" value="PHP"/>
    <property type="match status" value="1"/>
</dbReference>
<dbReference type="PANTHER" id="PTHR21039">
    <property type="entry name" value="HISTIDINOL PHOSPHATASE-RELATED"/>
    <property type="match status" value="1"/>
</dbReference>
<organism evidence="10 11">
    <name type="scientific">Hyaloscypha variabilis (strain UAMH 11265 / GT02V1 / F)</name>
    <name type="common">Meliniomyces variabilis</name>
    <dbReference type="NCBI Taxonomy" id="1149755"/>
    <lineage>
        <taxon>Eukaryota</taxon>
        <taxon>Fungi</taxon>
        <taxon>Dikarya</taxon>
        <taxon>Ascomycota</taxon>
        <taxon>Pezizomycotina</taxon>
        <taxon>Leotiomycetes</taxon>
        <taxon>Helotiales</taxon>
        <taxon>Hyaloscyphaceae</taxon>
        <taxon>Hyaloscypha</taxon>
        <taxon>Hyaloscypha variabilis</taxon>
    </lineage>
</organism>
<comment type="similarity">
    <text evidence="2 8">Belongs to the PHP hydrolase family. HisK subfamily.</text>
</comment>
<evidence type="ECO:0000256" key="1">
    <source>
        <dbReference type="ARBA" id="ARBA00004970"/>
    </source>
</evidence>
<dbReference type="InterPro" id="IPR010140">
    <property type="entry name" value="Histidinol_P_phosphatase_HisJ"/>
</dbReference>
<accession>A0A2J6S5P4</accession>
<evidence type="ECO:0000313" key="11">
    <source>
        <dbReference type="Proteomes" id="UP000235786"/>
    </source>
</evidence>
<dbReference type="EC" id="3.1.3.15" evidence="3 8"/>
<keyword evidence="6 8" id="KW-0368">Histidine biosynthesis</keyword>
<dbReference type="Gene3D" id="3.20.20.140">
    <property type="entry name" value="Metal-dependent hydrolases"/>
    <property type="match status" value="1"/>
</dbReference>
<evidence type="ECO:0000256" key="3">
    <source>
        <dbReference type="ARBA" id="ARBA00013085"/>
    </source>
</evidence>
<evidence type="ECO:0000259" key="9">
    <source>
        <dbReference type="Pfam" id="PF02811"/>
    </source>
</evidence>
<dbReference type="UniPathway" id="UPA00031">
    <property type="reaction ID" value="UER00013"/>
</dbReference>
<dbReference type="STRING" id="1149755.A0A2J6S5P4"/>
<evidence type="ECO:0000256" key="8">
    <source>
        <dbReference type="RuleBase" id="RU366003"/>
    </source>
</evidence>
<dbReference type="CDD" id="cd12110">
    <property type="entry name" value="PHP_HisPPase_Hisj_like"/>
    <property type="match status" value="1"/>
</dbReference>
<keyword evidence="5 8" id="KW-0378">Hydrolase</keyword>
<dbReference type="SUPFAM" id="SSF89550">
    <property type="entry name" value="PHP domain-like"/>
    <property type="match status" value="1"/>
</dbReference>
<dbReference type="EMBL" id="KZ613939">
    <property type="protein sequence ID" value="PMD46076.1"/>
    <property type="molecule type" value="Genomic_DNA"/>
</dbReference>
<evidence type="ECO:0000256" key="6">
    <source>
        <dbReference type="ARBA" id="ARBA00023102"/>
    </source>
</evidence>
<evidence type="ECO:0000256" key="5">
    <source>
        <dbReference type="ARBA" id="ARBA00022801"/>
    </source>
</evidence>
<reference evidence="10 11" key="1">
    <citation type="submission" date="2016-04" db="EMBL/GenBank/DDBJ databases">
        <title>A degradative enzymes factory behind the ericoid mycorrhizal symbiosis.</title>
        <authorList>
            <consortium name="DOE Joint Genome Institute"/>
            <person name="Martino E."/>
            <person name="Morin E."/>
            <person name="Grelet G."/>
            <person name="Kuo A."/>
            <person name="Kohler A."/>
            <person name="Daghino S."/>
            <person name="Barry K."/>
            <person name="Choi C."/>
            <person name="Cichocki N."/>
            <person name="Clum A."/>
            <person name="Copeland A."/>
            <person name="Hainaut M."/>
            <person name="Haridas S."/>
            <person name="Labutti K."/>
            <person name="Lindquist E."/>
            <person name="Lipzen A."/>
            <person name="Khouja H.-R."/>
            <person name="Murat C."/>
            <person name="Ohm R."/>
            <person name="Olson A."/>
            <person name="Spatafora J."/>
            <person name="Veneault-Fourrey C."/>
            <person name="Henrissat B."/>
            <person name="Grigoriev I."/>
            <person name="Martin F."/>
            <person name="Perotto S."/>
        </authorList>
    </citation>
    <scope>NUCLEOTIDE SEQUENCE [LARGE SCALE GENOMIC DNA]</scope>
    <source>
        <strain evidence="10 11">F</strain>
    </source>
</reference>
<dbReference type="GO" id="GO:0005737">
    <property type="term" value="C:cytoplasm"/>
    <property type="evidence" value="ECO:0007669"/>
    <property type="project" value="TreeGrafter"/>
</dbReference>
<evidence type="ECO:0000256" key="7">
    <source>
        <dbReference type="ARBA" id="ARBA00049158"/>
    </source>
</evidence>
<evidence type="ECO:0000256" key="2">
    <source>
        <dbReference type="ARBA" id="ARBA00009152"/>
    </source>
</evidence>
<feature type="domain" description="PHP" evidence="9">
    <location>
        <begin position="5"/>
        <end position="214"/>
    </location>
</feature>
<dbReference type="PANTHER" id="PTHR21039:SF0">
    <property type="entry name" value="HISTIDINOL-PHOSPHATASE"/>
    <property type="match status" value="1"/>
</dbReference>
<gene>
    <name evidence="10" type="ORF">L207DRAFT_417348</name>
</gene>
<comment type="pathway">
    <text evidence="1 8">Amino-acid biosynthesis; L-histidine biosynthesis; L-histidine from 5-phospho-alpha-D-ribose 1-diphosphate: step 8/9.</text>
</comment>
<name>A0A2J6S5P4_HYAVF</name>
<evidence type="ECO:0000313" key="10">
    <source>
        <dbReference type="EMBL" id="PMD46076.1"/>
    </source>
</evidence>
<dbReference type="GO" id="GO:0004401">
    <property type="term" value="F:histidinol-phosphatase activity"/>
    <property type="evidence" value="ECO:0007669"/>
    <property type="project" value="UniProtKB-UniRule"/>
</dbReference>
<dbReference type="AlphaFoldDB" id="A0A2J6S5P4"/>
<dbReference type="Proteomes" id="UP000235786">
    <property type="component" value="Unassembled WGS sequence"/>
</dbReference>
<comment type="catalytic activity">
    <reaction evidence="7 8">
        <text>L-histidinol phosphate + H2O = L-histidinol + phosphate</text>
        <dbReference type="Rhea" id="RHEA:14465"/>
        <dbReference type="ChEBI" id="CHEBI:15377"/>
        <dbReference type="ChEBI" id="CHEBI:43474"/>
        <dbReference type="ChEBI" id="CHEBI:57699"/>
        <dbReference type="ChEBI" id="CHEBI:57980"/>
        <dbReference type="EC" id="3.1.3.15"/>
    </reaction>
</comment>
<sequence>MSFSHHSHSGQFCAHAQNTLEEMVQAAIARKMKVFALTEHMPREEQDLYTEEIAKGLSGSGLDRQFERYFHEAKRLQKHYAGSIEILVGFETEWIQQHYEQKILQLLAKYRFDMFVGSIHHVRGIPIDIDRRQYEAARMIAGGTEELLFEAYFDEQLEMLQALKPPIVGHFDVIRLWCDEPTAPLTALRSACAKAIRNLKFIAEYGGLIELNSAALRKGHSEAYPSKQLCHEFARLGGKFTLSDDAHCIEHIGQNYDQVLEAMAEMGIATLSVLRRDFKTFDGRFPNVGVDTISVNGLLENWLGS</sequence>
<keyword evidence="11" id="KW-1185">Reference proteome</keyword>
<dbReference type="OrthoDB" id="5957391at2759"/>
<proteinExistence type="inferred from homology"/>
<dbReference type="GO" id="GO:0000105">
    <property type="term" value="P:L-histidine biosynthetic process"/>
    <property type="evidence" value="ECO:0007669"/>
    <property type="project" value="UniProtKB-UniRule"/>
</dbReference>